<dbReference type="PANTHER" id="PTHR11496:SF83">
    <property type="entry name" value="HYDROXYACID-OXOACID TRANSHYDROGENASE, MITOCHONDRIAL"/>
    <property type="match status" value="1"/>
</dbReference>
<dbReference type="NCBIfam" id="NF010378">
    <property type="entry name" value="PRK13805.1"/>
    <property type="match status" value="1"/>
</dbReference>
<feature type="domain" description="Aldehyde dehydrogenase" evidence="9">
    <location>
        <begin position="55"/>
        <end position="314"/>
    </location>
</feature>
<dbReference type="PANTHER" id="PTHR11496">
    <property type="entry name" value="ALCOHOL DEHYDROGENASE"/>
    <property type="match status" value="1"/>
</dbReference>
<dbReference type="SUPFAM" id="SSF56796">
    <property type="entry name" value="Dehydroquinate synthase-like"/>
    <property type="match status" value="1"/>
</dbReference>
<dbReference type="InterPro" id="IPR001670">
    <property type="entry name" value="ADH_Fe/GldA"/>
</dbReference>
<dbReference type="FunFam" id="1.20.1090.10:FF:000001">
    <property type="entry name" value="Aldehyde-alcohol dehydrogenase"/>
    <property type="match status" value="1"/>
</dbReference>
<evidence type="ECO:0000256" key="6">
    <source>
        <dbReference type="ARBA" id="ARBA00035641"/>
    </source>
</evidence>
<evidence type="ECO:0000256" key="8">
    <source>
        <dbReference type="PIRNR" id="PIRNR000111"/>
    </source>
</evidence>
<keyword evidence="3" id="KW-0408">Iron</keyword>
<dbReference type="InterPro" id="IPR015590">
    <property type="entry name" value="Aldehyde_DH_dom"/>
</dbReference>
<name>A0ABD0AF94_9LACO</name>
<comment type="caution">
    <text evidence="12">The sequence shown here is derived from an EMBL/GenBank/DDBJ whole genome shotgun (WGS) entry which is preliminary data.</text>
</comment>
<keyword evidence="5" id="KW-0511">Multifunctional enzyme</keyword>
<dbReference type="Pfam" id="PF00465">
    <property type="entry name" value="Fe-ADH"/>
    <property type="match status" value="1"/>
</dbReference>
<evidence type="ECO:0000256" key="3">
    <source>
        <dbReference type="ARBA" id="ARBA00023004"/>
    </source>
</evidence>
<dbReference type="CDD" id="cd08178">
    <property type="entry name" value="AAD_C"/>
    <property type="match status" value="1"/>
</dbReference>
<evidence type="ECO:0000256" key="1">
    <source>
        <dbReference type="ARBA" id="ARBA00001954"/>
    </source>
</evidence>
<accession>A0ABD0AF94</accession>
<dbReference type="GO" id="GO:0008774">
    <property type="term" value="F:acetaldehyde dehydrogenase (acetylating) activity"/>
    <property type="evidence" value="ECO:0007669"/>
    <property type="project" value="UniProtKB-UniRule"/>
</dbReference>
<dbReference type="CDD" id="cd07122">
    <property type="entry name" value="ALDH_F20_ACDH"/>
    <property type="match status" value="1"/>
</dbReference>
<dbReference type="Gene3D" id="3.40.605.10">
    <property type="entry name" value="Aldehyde Dehydrogenase, Chain A, domain 1"/>
    <property type="match status" value="1"/>
</dbReference>
<dbReference type="InterPro" id="IPR034789">
    <property type="entry name" value="AAD_C"/>
</dbReference>
<comment type="similarity">
    <text evidence="7 8">In the C-terminal section; belongs to the iron-containing alcohol dehydrogenase family.</text>
</comment>
<evidence type="ECO:0000256" key="7">
    <source>
        <dbReference type="ARBA" id="ARBA00035645"/>
    </source>
</evidence>
<comment type="similarity">
    <text evidence="6 8">In the N-terminal section; belongs to the aldehyde dehydrogenase family.</text>
</comment>
<keyword evidence="4" id="KW-0520">NAD</keyword>
<dbReference type="InterPro" id="IPR016162">
    <property type="entry name" value="Ald_DH_N"/>
</dbReference>
<reference evidence="12 13" key="1">
    <citation type="journal article" date="2022" name="J. Dairy Sci.">
        <title>Genetic diversity of Lactobacillus delbrueckii isolated from raw milk in Hokkaido, Japan.</title>
        <authorList>
            <person name="Tsuchihashi H."/>
            <person name="Ichikawa A."/>
            <person name="Takeda M."/>
            <person name="Koizumi A."/>
            <person name="Mizoguchi C."/>
            <person name="Ishida T."/>
            <person name="Kimura K."/>
        </authorList>
    </citation>
    <scope>NUCLEOTIDE SEQUENCE [LARGE SCALE GENOMIC DNA]</scope>
    <source>
        <strain evidence="12 13">ME-791</strain>
    </source>
</reference>
<evidence type="ECO:0000259" key="9">
    <source>
        <dbReference type="Pfam" id="PF00171"/>
    </source>
</evidence>
<evidence type="ECO:0000259" key="11">
    <source>
        <dbReference type="Pfam" id="PF25137"/>
    </source>
</evidence>
<evidence type="ECO:0000256" key="5">
    <source>
        <dbReference type="ARBA" id="ARBA00023268"/>
    </source>
</evidence>
<feature type="domain" description="Fe-containing alcohol dehydrogenase-like C-terminal" evidence="11">
    <location>
        <begin position="707"/>
        <end position="923"/>
    </location>
</feature>
<dbReference type="SUPFAM" id="SSF53720">
    <property type="entry name" value="ALDH-like"/>
    <property type="match status" value="1"/>
</dbReference>
<dbReference type="Proteomes" id="UP001054884">
    <property type="component" value="Unassembled WGS sequence"/>
</dbReference>
<dbReference type="Pfam" id="PF00171">
    <property type="entry name" value="Aldedh"/>
    <property type="match status" value="1"/>
</dbReference>
<evidence type="ECO:0000256" key="2">
    <source>
        <dbReference type="ARBA" id="ARBA00023002"/>
    </source>
</evidence>
<dbReference type="AlphaFoldDB" id="A0ABD0AF94"/>
<dbReference type="GO" id="GO:0004022">
    <property type="term" value="F:alcohol dehydrogenase (NAD+) activity"/>
    <property type="evidence" value="ECO:0007669"/>
    <property type="project" value="UniProtKB-UniRule"/>
</dbReference>
<dbReference type="Pfam" id="PF25137">
    <property type="entry name" value="ADH_Fe_C"/>
    <property type="match status" value="1"/>
</dbReference>
<dbReference type="Gene3D" id="3.40.309.10">
    <property type="entry name" value="Aldehyde Dehydrogenase, Chain A, domain 2"/>
    <property type="match status" value="1"/>
</dbReference>
<evidence type="ECO:0000313" key="12">
    <source>
        <dbReference type="EMBL" id="GHN33768.1"/>
    </source>
</evidence>
<comment type="cofactor">
    <cofactor evidence="1">
        <name>Fe(2+)</name>
        <dbReference type="ChEBI" id="CHEBI:29033"/>
    </cofactor>
</comment>
<dbReference type="PIRSF" id="PIRSF000111">
    <property type="entry name" value="ALDH_ADH"/>
    <property type="match status" value="1"/>
</dbReference>
<dbReference type="InterPro" id="IPR016161">
    <property type="entry name" value="Ald_DH/histidinol_DH"/>
</dbReference>
<dbReference type="InterPro" id="IPR056798">
    <property type="entry name" value="ADH_Fe_C"/>
</dbReference>
<dbReference type="FunFam" id="3.40.50.1970:FF:000003">
    <property type="entry name" value="Alcohol dehydrogenase, iron-containing"/>
    <property type="match status" value="1"/>
</dbReference>
<gene>
    <name evidence="12" type="primary">adhE</name>
    <name evidence="12" type="ORF">ME791_09200</name>
</gene>
<dbReference type="InterPro" id="IPR012079">
    <property type="entry name" value="Bifunc_Ald-ADH"/>
</dbReference>
<organism evidence="12 13">
    <name type="scientific">Lactobacillus delbrueckii</name>
    <dbReference type="NCBI Taxonomy" id="1584"/>
    <lineage>
        <taxon>Bacteria</taxon>
        <taxon>Bacillati</taxon>
        <taxon>Bacillota</taxon>
        <taxon>Bacilli</taxon>
        <taxon>Lactobacillales</taxon>
        <taxon>Lactobacillaceae</taxon>
        <taxon>Lactobacillus</taxon>
    </lineage>
</organism>
<dbReference type="InterPro" id="IPR039697">
    <property type="entry name" value="Alcohol_dehydrogenase_Fe"/>
</dbReference>
<evidence type="ECO:0000259" key="10">
    <source>
        <dbReference type="Pfam" id="PF00465"/>
    </source>
</evidence>
<evidence type="ECO:0000313" key="13">
    <source>
        <dbReference type="Proteomes" id="UP001054884"/>
    </source>
</evidence>
<protein>
    <recommendedName>
        <fullName evidence="8">Aldehyde-alcohol dehydrogenase</fullName>
    </recommendedName>
</protein>
<sequence length="924" mass="101942">MLGEKVHNKYLDLRKNVVIFRREKMVDVKKTQTTVTAAKELSADEKMEEAKRYTGELVNKALVAEEAYATYSQEQVDKIVAAMALAGSEASLALAHEAVDETGRGVVEDKDTKNRFATENVYNSIKHEKTVGIIERNQVEGYIKVAAPLGVLAGIVPTTNPTSTTMFKILVALKTRNAIIFSFHPKAQKCSIHAAQILYDAALKAGAPKNIIQWIDKASLENTTALIRNPKIASILATGGPGMVHAALQSGNPSMGVGAGNGAVYIDHTAFLDRAVEDILLSKRFDNSMVCATENSAVVEAPIYDKWLQMMQDKGAYLVPKKDYQKLADFVFNDKHGVNGPVAGMSARWICEHAGVTLPEGKDVLLFELDPKNIGEKLSSEKLSPLLSVYKAKDREDGIRIVKALLDYQGAGHNAAIQIGSQNDPFIDEYGKAVQASRVLVNQPDALGGIGDIYSDGLRPSLTLGTGSWGKNSLSHNLSTSDLLNIKTIAKRRNRPQWIRLPEKIFYEKDSITYLSDENEQEISRAFIVADPGMVKFHFVDKVYEQLALRDKQVDTAIYSEVLPDPPLSQAIKIAKQMKKFAPDTIIAIGGGSALDVSKIARYIYEYSLDQEDGWLDNYDNVSELFKELQQKFVDIRKRIVKFKHETRTSLVCIPTTSGTGSEVTPYAVITDDKQHVKYPLTDYELTPQVAIVDPAFVMTVPKHTVAFSGFDCLSHSLESYVSVAASDFTRPWSLKAIQLIMNNLEASYKYDPQHPTYEGEKARENMHYAATLAGMAFANAFLGLNHSIAHKLGGAFGFPHGLCISIAMLPVIKFNGASGNVKRTPYPRYEVYRAQKDYADIARSLGLPGKSDAELVDSLCKRIRELMKACDIEPSLSANGVSKEAFDAALPAMIDRVYDDQCTVQNPRQPSMAEIKQLLLSMY</sequence>
<dbReference type="Gene3D" id="3.40.50.1970">
    <property type="match status" value="1"/>
</dbReference>
<dbReference type="EMBL" id="BNHY01000016">
    <property type="protein sequence ID" value="GHN33768.1"/>
    <property type="molecule type" value="Genomic_DNA"/>
</dbReference>
<proteinExistence type="inferred from homology"/>
<feature type="domain" description="Alcohol dehydrogenase iron-type/glycerol dehydrogenase GldA" evidence="10">
    <location>
        <begin position="502"/>
        <end position="695"/>
    </location>
</feature>
<evidence type="ECO:0000256" key="4">
    <source>
        <dbReference type="ARBA" id="ARBA00023027"/>
    </source>
</evidence>
<dbReference type="Gene3D" id="1.20.1090.10">
    <property type="entry name" value="Dehydroquinate synthase-like - alpha domain"/>
    <property type="match status" value="1"/>
</dbReference>
<keyword evidence="2 8" id="KW-0560">Oxidoreductase</keyword>
<dbReference type="InterPro" id="IPR016163">
    <property type="entry name" value="Ald_DH_C"/>
</dbReference>